<gene>
    <name evidence="1" type="ORF">BacF7301_15595</name>
</gene>
<dbReference type="EMBL" id="CP050831">
    <property type="protein sequence ID" value="QIU95487.1"/>
    <property type="molecule type" value="Genomic_DNA"/>
</dbReference>
<dbReference type="Proteomes" id="UP000501780">
    <property type="component" value="Chromosome"/>
</dbReference>
<proteinExistence type="predicted"/>
<evidence type="ECO:0008006" key="3">
    <source>
        <dbReference type="Google" id="ProtNLM"/>
    </source>
</evidence>
<sequence length="405" mass="44043">MKIKQLLLAGVAGMFLFSCSDKDDVSVAQNEIKSLSVSLSGIKSEVGSRASSPTDIITSSVKDVNSVLINLTDANDKVITSKSVTKDDVLNSDWNKLTDTSKGLKFINIPQSVSKVYVYGNPGNAVKDNVINTKLAEQQGSAVLYYGMDDDLTPIVNEPIEPTPTAGKTYTAEVTIAPVVARLQITKISFKNAGSFDFTRSIGGANKKATVTWTQFSGNVKGLYMNNFYNTFNQPGTLENLLLNSTAEGHIQAGMWTFDTTPILDAAPFASYAIYNSADDTYGNLPLDLSGKCYAFNFFPGTAIPQLHLDLADLVIGELASTDPEVFNPELANTARFANIVKYYKSINTELTAADFKPGTLYNMEIELIPMLDNDLGNIQYNVLVHVTVAPWNEETITPGFDLEQ</sequence>
<dbReference type="PROSITE" id="PS51257">
    <property type="entry name" value="PROKAR_LIPOPROTEIN"/>
    <property type="match status" value="1"/>
</dbReference>
<accession>A0A6H0KST0</accession>
<keyword evidence="2" id="KW-1185">Reference proteome</keyword>
<dbReference type="AlphaFoldDB" id="A0A6H0KST0"/>
<reference evidence="1 2" key="1">
    <citation type="submission" date="2020-03" db="EMBL/GenBank/DDBJ databases">
        <title>Genomic analysis of Bacteroides faecium CBA7301.</title>
        <authorList>
            <person name="Kim J."/>
            <person name="Roh S.W."/>
        </authorList>
    </citation>
    <scope>NUCLEOTIDE SEQUENCE [LARGE SCALE GENOMIC DNA]</scope>
    <source>
        <strain evidence="1 2">CBA7301</strain>
    </source>
</reference>
<dbReference type="RefSeq" id="WP_167964209.1">
    <property type="nucleotide sequence ID" value="NZ_CP050831.1"/>
</dbReference>
<protein>
    <recommendedName>
        <fullName evidence="3">Major fimbrial subunit protein N-terminal domain-containing protein</fullName>
    </recommendedName>
</protein>
<evidence type="ECO:0000313" key="1">
    <source>
        <dbReference type="EMBL" id="QIU95487.1"/>
    </source>
</evidence>
<organism evidence="1 2">
    <name type="scientific">Bacteroides faecium</name>
    <dbReference type="NCBI Taxonomy" id="2715212"/>
    <lineage>
        <taxon>Bacteria</taxon>
        <taxon>Pseudomonadati</taxon>
        <taxon>Bacteroidota</taxon>
        <taxon>Bacteroidia</taxon>
        <taxon>Bacteroidales</taxon>
        <taxon>Bacteroidaceae</taxon>
        <taxon>Bacteroides</taxon>
    </lineage>
</organism>
<name>A0A6H0KST0_9BACE</name>
<evidence type="ECO:0000313" key="2">
    <source>
        <dbReference type="Proteomes" id="UP000501780"/>
    </source>
</evidence>
<dbReference type="KEGG" id="bfc:BacF7301_15595"/>